<keyword evidence="2" id="KW-1185">Reference proteome</keyword>
<dbReference type="AlphaFoldDB" id="A0A6I4VP27"/>
<comment type="caution">
    <text evidence="1">The sequence shown here is derived from an EMBL/GenBank/DDBJ whole genome shotgun (WGS) entry which is preliminary data.</text>
</comment>
<dbReference type="EMBL" id="WUUL01000001">
    <property type="protein sequence ID" value="MXQ52161.1"/>
    <property type="molecule type" value="Genomic_DNA"/>
</dbReference>
<reference evidence="1 2" key="1">
    <citation type="submission" date="2019-12" db="EMBL/GenBank/DDBJ databases">
        <title>Whole-genome analyses of novel actinobacteria.</title>
        <authorList>
            <person name="Sahin N."/>
            <person name="Saygin H."/>
        </authorList>
    </citation>
    <scope>NUCLEOTIDE SEQUENCE [LARGE SCALE GENOMIC DNA]</scope>
    <source>
        <strain evidence="1 2">KC615</strain>
    </source>
</reference>
<protein>
    <submittedName>
        <fullName evidence="1">Uncharacterized protein</fullName>
    </submittedName>
</protein>
<gene>
    <name evidence="1" type="ORF">GSM42_00040</name>
</gene>
<name>A0A6I4VP27_9BACL</name>
<evidence type="ECO:0000313" key="1">
    <source>
        <dbReference type="EMBL" id="MXQ52161.1"/>
    </source>
</evidence>
<evidence type="ECO:0000313" key="2">
    <source>
        <dbReference type="Proteomes" id="UP000430692"/>
    </source>
</evidence>
<proteinExistence type="predicted"/>
<organism evidence="1 2">
    <name type="scientific">Shimazuella alba</name>
    <dbReference type="NCBI Taxonomy" id="2690964"/>
    <lineage>
        <taxon>Bacteria</taxon>
        <taxon>Bacillati</taxon>
        <taxon>Bacillota</taxon>
        <taxon>Bacilli</taxon>
        <taxon>Bacillales</taxon>
        <taxon>Thermoactinomycetaceae</taxon>
        <taxon>Shimazuella</taxon>
    </lineage>
</organism>
<dbReference type="Proteomes" id="UP000430692">
    <property type="component" value="Unassembled WGS sequence"/>
</dbReference>
<accession>A0A6I4VP27</accession>
<sequence length="61" mass="6822">MLEFTLYEYDPDNADDYVDTLYLGDGSCQTVNVAKFVDGSNKKAELYYKSSSDGTSVTVYD</sequence>